<dbReference type="Pfam" id="PF13692">
    <property type="entry name" value="Glyco_trans_1_4"/>
    <property type="match status" value="1"/>
</dbReference>
<accession>A0A3D9ITV9</accession>
<comment type="caution">
    <text evidence="2">The sequence shown here is derived from an EMBL/GenBank/DDBJ whole genome shotgun (WGS) entry which is preliminary data.</text>
</comment>
<evidence type="ECO:0000313" key="3">
    <source>
        <dbReference type="Proteomes" id="UP000256869"/>
    </source>
</evidence>
<proteinExistence type="predicted"/>
<dbReference type="Gene3D" id="3.40.50.2000">
    <property type="entry name" value="Glycogen Phosphorylase B"/>
    <property type="match status" value="1"/>
</dbReference>
<dbReference type="EMBL" id="QRDY01000002">
    <property type="protein sequence ID" value="RED65087.1"/>
    <property type="molecule type" value="Genomic_DNA"/>
</dbReference>
<dbReference type="Gene3D" id="3.40.50.11010">
    <property type="match status" value="1"/>
</dbReference>
<dbReference type="SUPFAM" id="SSF53756">
    <property type="entry name" value="UDP-Glycosyltransferase/glycogen phosphorylase"/>
    <property type="match status" value="1"/>
</dbReference>
<evidence type="ECO:0000313" key="2">
    <source>
        <dbReference type="EMBL" id="RED65087.1"/>
    </source>
</evidence>
<dbReference type="PANTHER" id="PTHR12526">
    <property type="entry name" value="GLYCOSYLTRANSFERASE"/>
    <property type="match status" value="1"/>
</dbReference>
<dbReference type="Proteomes" id="UP000256869">
    <property type="component" value="Unassembled WGS sequence"/>
</dbReference>
<keyword evidence="2" id="KW-0808">Transferase</keyword>
<dbReference type="GO" id="GO:0016740">
    <property type="term" value="F:transferase activity"/>
    <property type="evidence" value="ECO:0007669"/>
    <property type="project" value="UniProtKB-KW"/>
</dbReference>
<dbReference type="Pfam" id="PF22059">
    <property type="entry name" value="GumK_N"/>
    <property type="match status" value="1"/>
</dbReference>
<dbReference type="InterPro" id="IPR054299">
    <property type="entry name" value="GumK_N"/>
</dbReference>
<sequence length="404" mass="45761">MLEKREKPLNIMFVSHTYIGGPFVVGSHHLAREFSKRGHRVLHLSTSVTPLHLLQMYKKSVKSRFKHWLNTGKTAGEQSIIHCVPFTWVPWKLAGNLLRRRGRNWFVSFTAFPSLSKMFKLHRFQDVDLLFIDQPCFAGIDRYLNAKAIVYRPTDNYADMLGDGTVEWAEKDIVGRAHGIVATSGPVYQNIRKYRPELPGMILENGVEFEHFAKSCEEPTELKDIPRPRAIYIGAVDDRLDLDAIRELAVARPELSVIIIGPHTTSKSTATLSNLFFMGAHPYASLPSFLHHADLALLPMSDHAANAGRSPMKLYEYAAAGLPTVVTATAELLRRTEDFLFFYKEKHEFIEQVDEVLRKIATNGIVKERIIEAARMQSWEAKAELLLTFGLSLANEEARSFRGA</sequence>
<protein>
    <submittedName>
        <fullName evidence="2">Glycosyltransferase involved in cell wall biosynthesis</fullName>
    </submittedName>
</protein>
<reference evidence="2 3" key="1">
    <citation type="submission" date="2018-07" db="EMBL/GenBank/DDBJ databases">
        <title>Genomic Encyclopedia of Type Strains, Phase III (KMG-III): the genomes of soil and plant-associated and newly described type strains.</title>
        <authorList>
            <person name="Whitman W."/>
        </authorList>
    </citation>
    <scope>NUCLEOTIDE SEQUENCE [LARGE SCALE GENOMIC DNA]</scope>
    <source>
        <strain evidence="2 3">CECT 8236</strain>
    </source>
</reference>
<dbReference type="RefSeq" id="WP_245987412.1">
    <property type="nucleotide sequence ID" value="NZ_QRDY01000002.1"/>
</dbReference>
<keyword evidence="3" id="KW-1185">Reference proteome</keyword>
<organism evidence="2 3">
    <name type="scientific">Cohnella lupini</name>
    <dbReference type="NCBI Taxonomy" id="1294267"/>
    <lineage>
        <taxon>Bacteria</taxon>
        <taxon>Bacillati</taxon>
        <taxon>Bacillota</taxon>
        <taxon>Bacilli</taxon>
        <taxon>Bacillales</taxon>
        <taxon>Paenibacillaceae</taxon>
        <taxon>Cohnella</taxon>
    </lineage>
</organism>
<feature type="domain" description="Glucuronosyltransferase GumK N-terminal" evidence="1">
    <location>
        <begin position="15"/>
        <end position="176"/>
    </location>
</feature>
<gene>
    <name evidence="2" type="ORF">DFP95_102509</name>
</gene>
<evidence type="ECO:0000259" key="1">
    <source>
        <dbReference type="Pfam" id="PF22059"/>
    </source>
</evidence>
<dbReference type="AlphaFoldDB" id="A0A3D9ITV9"/>
<name>A0A3D9ITV9_9BACL</name>